<comment type="caution">
    <text evidence="4">The sequence shown here is derived from an EMBL/GenBank/DDBJ whole genome shotgun (WGS) entry which is preliminary data.</text>
</comment>
<evidence type="ECO:0000313" key="5">
    <source>
        <dbReference type="Proteomes" id="UP000256913"/>
    </source>
</evidence>
<feature type="signal peptide" evidence="3">
    <location>
        <begin position="1"/>
        <end position="29"/>
    </location>
</feature>
<keyword evidence="3" id="KW-0732">Signal</keyword>
<dbReference type="EMBL" id="QUMQ01000001">
    <property type="protein sequence ID" value="REG00073.1"/>
    <property type="molecule type" value="Genomic_DNA"/>
</dbReference>
<name>A0A3D9ZUB9_9ACTN</name>
<feature type="compositionally biased region" description="Basic and acidic residues" evidence="1">
    <location>
        <begin position="55"/>
        <end position="83"/>
    </location>
</feature>
<reference evidence="4 5" key="1">
    <citation type="submission" date="2018-08" db="EMBL/GenBank/DDBJ databases">
        <title>Sequencing the genomes of 1000 actinobacteria strains.</title>
        <authorList>
            <person name="Klenk H.-P."/>
        </authorList>
    </citation>
    <scope>NUCLEOTIDE SEQUENCE [LARGE SCALE GENOMIC DNA]</scope>
    <source>
        <strain evidence="4 5">DSM 44099</strain>
    </source>
</reference>
<gene>
    <name evidence="4" type="ORF">DFJ67_6119</name>
</gene>
<dbReference type="OrthoDB" id="3406076at2"/>
<evidence type="ECO:0008006" key="6">
    <source>
        <dbReference type="Google" id="ProtNLM"/>
    </source>
</evidence>
<feature type="region of interest" description="Disordered" evidence="1">
    <location>
        <begin position="31"/>
        <end position="113"/>
    </location>
</feature>
<evidence type="ECO:0000256" key="1">
    <source>
        <dbReference type="SAM" id="MobiDB-lite"/>
    </source>
</evidence>
<proteinExistence type="predicted"/>
<evidence type="ECO:0000256" key="2">
    <source>
        <dbReference type="SAM" id="Phobius"/>
    </source>
</evidence>
<dbReference type="Proteomes" id="UP000256913">
    <property type="component" value="Unassembled WGS sequence"/>
</dbReference>
<keyword evidence="2" id="KW-0472">Membrane</keyword>
<sequence length="141" mass="14085">MSKKFLGKVIAGAALGGAMLFIAPGVALADGAPSGDWSHAQDDKGASHCAPSWGEDAKKDGAPWSEDKKDEKGEKPELAKPEAAKAAPDGECEAPKGWVDGGDAGSSVDGTLATAGGTLLGAAALGGIVLMRRRRTDGSLA</sequence>
<protein>
    <recommendedName>
        <fullName evidence="6">LPXTG-motif cell wall-anchored protein</fullName>
    </recommendedName>
</protein>
<dbReference type="RefSeq" id="WP_116071337.1">
    <property type="nucleotide sequence ID" value="NZ_BONB01000003.1"/>
</dbReference>
<organism evidence="4 5">
    <name type="scientific">Asanoa ferruginea</name>
    <dbReference type="NCBI Taxonomy" id="53367"/>
    <lineage>
        <taxon>Bacteria</taxon>
        <taxon>Bacillati</taxon>
        <taxon>Actinomycetota</taxon>
        <taxon>Actinomycetes</taxon>
        <taxon>Micromonosporales</taxon>
        <taxon>Micromonosporaceae</taxon>
        <taxon>Asanoa</taxon>
    </lineage>
</organism>
<keyword evidence="2" id="KW-1133">Transmembrane helix</keyword>
<accession>A0A3D9ZUB9</accession>
<evidence type="ECO:0000256" key="3">
    <source>
        <dbReference type="SAM" id="SignalP"/>
    </source>
</evidence>
<dbReference type="AlphaFoldDB" id="A0A3D9ZUB9"/>
<feature type="chain" id="PRO_5017662499" description="LPXTG-motif cell wall-anchored protein" evidence="3">
    <location>
        <begin position="30"/>
        <end position="141"/>
    </location>
</feature>
<keyword evidence="5" id="KW-1185">Reference proteome</keyword>
<keyword evidence="2" id="KW-0812">Transmembrane</keyword>
<feature type="transmembrane region" description="Helical" evidence="2">
    <location>
        <begin position="112"/>
        <end position="131"/>
    </location>
</feature>
<evidence type="ECO:0000313" key="4">
    <source>
        <dbReference type="EMBL" id="REG00073.1"/>
    </source>
</evidence>